<dbReference type="InterPro" id="IPR008271">
    <property type="entry name" value="Ser/Thr_kinase_AS"/>
</dbReference>
<feature type="region of interest" description="Disordered" evidence="7">
    <location>
        <begin position="1"/>
        <end position="34"/>
    </location>
</feature>
<accession>A0AAN7ZSU7</accession>
<dbReference type="InterPro" id="IPR017441">
    <property type="entry name" value="Protein_kinase_ATP_BS"/>
</dbReference>
<evidence type="ECO:0000256" key="4">
    <source>
        <dbReference type="ARBA" id="ARBA00022777"/>
    </source>
</evidence>
<feature type="domain" description="Protein kinase" evidence="8">
    <location>
        <begin position="535"/>
        <end position="810"/>
    </location>
</feature>
<evidence type="ECO:0000313" key="10">
    <source>
        <dbReference type="Proteomes" id="UP001306508"/>
    </source>
</evidence>
<dbReference type="CDD" id="cd14131">
    <property type="entry name" value="PKc_Mps1"/>
    <property type="match status" value="1"/>
</dbReference>
<dbReference type="GO" id="GO:0034501">
    <property type="term" value="P:protein localization to kinetochore"/>
    <property type="evidence" value="ECO:0007669"/>
    <property type="project" value="TreeGrafter"/>
</dbReference>
<dbReference type="GO" id="GO:0004712">
    <property type="term" value="F:protein serine/threonine/tyrosine kinase activity"/>
    <property type="evidence" value="ECO:0007669"/>
    <property type="project" value="TreeGrafter"/>
</dbReference>
<evidence type="ECO:0000259" key="8">
    <source>
        <dbReference type="PROSITE" id="PS50011"/>
    </source>
</evidence>
<dbReference type="PANTHER" id="PTHR22974">
    <property type="entry name" value="MIXED LINEAGE PROTEIN KINASE"/>
    <property type="match status" value="1"/>
</dbReference>
<dbReference type="GO" id="GO:0000776">
    <property type="term" value="C:kinetochore"/>
    <property type="evidence" value="ECO:0007669"/>
    <property type="project" value="TreeGrafter"/>
</dbReference>
<dbReference type="InterPro" id="IPR000719">
    <property type="entry name" value="Prot_kinase_dom"/>
</dbReference>
<dbReference type="Gene3D" id="1.10.510.10">
    <property type="entry name" value="Transferase(Phosphotransferase) domain 1"/>
    <property type="match status" value="1"/>
</dbReference>
<dbReference type="GO" id="GO:0098813">
    <property type="term" value="P:nuclear chromosome segregation"/>
    <property type="evidence" value="ECO:0007669"/>
    <property type="project" value="UniProtKB-ARBA"/>
</dbReference>
<keyword evidence="5 6" id="KW-0067">ATP-binding</keyword>
<proteinExistence type="predicted"/>
<dbReference type="PANTHER" id="PTHR22974:SF21">
    <property type="entry name" value="DUAL SPECIFICITY PROTEIN KINASE TTK"/>
    <property type="match status" value="1"/>
</dbReference>
<dbReference type="Pfam" id="PF00069">
    <property type="entry name" value="Pkinase"/>
    <property type="match status" value="1"/>
</dbReference>
<evidence type="ECO:0000256" key="5">
    <source>
        <dbReference type="ARBA" id="ARBA00022840"/>
    </source>
</evidence>
<protein>
    <recommendedName>
        <fullName evidence="8">Protein kinase domain-containing protein</fullName>
    </recommendedName>
</protein>
<dbReference type="EMBL" id="JAWIZZ010000040">
    <property type="protein sequence ID" value="KAK5780884.1"/>
    <property type="molecule type" value="Genomic_DNA"/>
</dbReference>
<evidence type="ECO:0000256" key="3">
    <source>
        <dbReference type="ARBA" id="ARBA00022741"/>
    </source>
</evidence>
<keyword evidence="3 6" id="KW-0547">Nucleotide-binding</keyword>
<feature type="compositionally biased region" description="Low complexity" evidence="7">
    <location>
        <begin position="13"/>
        <end position="26"/>
    </location>
</feature>
<dbReference type="PROSITE" id="PS00107">
    <property type="entry name" value="PROTEIN_KINASE_ATP"/>
    <property type="match status" value="1"/>
</dbReference>
<gene>
    <name evidence="9" type="ORF">RI543_002011</name>
</gene>
<dbReference type="GO" id="GO:0033316">
    <property type="term" value="P:meiotic spindle assembly checkpoint signaling"/>
    <property type="evidence" value="ECO:0007669"/>
    <property type="project" value="TreeGrafter"/>
</dbReference>
<dbReference type="GO" id="GO:0005634">
    <property type="term" value="C:nucleus"/>
    <property type="evidence" value="ECO:0007669"/>
    <property type="project" value="TreeGrafter"/>
</dbReference>
<reference evidence="10" key="1">
    <citation type="submission" date="2023-07" db="EMBL/GenBank/DDBJ databases">
        <title>A draft genome of Kazachstania heterogenica Y-27499.</title>
        <authorList>
            <person name="Donic C."/>
            <person name="Kralova J.S."/>
            <person name="Fidel L."/>
            <person name="Ben-Dor S."/>
            <person name="Jung S."/>
        </authorList>
    </citation>
    <scope>NUCLEOTIDE SEQUENCE [LARGE SCALE GENOMIC DNA]</scope>
    <source>
        <strain evidence="10">Y27499</strain>
    </source>
</reference>
<evidence type="ECO:0000256" key="6">
    <source>
        <dbReference type="PROSITE-ProRule" id="PRU10141"/>
    </source>
</evidence>
<keyword evidence="4" id="KW-0418">Kinase</keyword>
<dbReference type="AlphaFoldDB" id="A0AAN7ZSU7"/>
<dbReference type="FunFam" id="3.30.200.20:FF:000131">
    <property type="entry name" value="Dual specificity protein kinase TTK"/>
    <property type="match status" value="1"/>
</dbReference>
<dbReference type="FunFam" id="1.10.510.10:FF:000377">
    <property type="entry name" value="Checkpoint protein kinase"/>
    <property type="match status" value="1"/>
</dbReference>
<dbReference type="GO" id="GO:0004674">
    <property type="term" value="F:protein serine/threonine kinase activity"/>
    <property type="evidence" value="ECO:0007669"/>
    <property type="project" value="UniProtKB-KW"/>
</dbReference>
<dbReference type="Proteomes" id="UP001306508">
    <property type="component" value="Unassembled WGS sequence"/>
</dbReference>
<dbReference type="Gene3D" id="3.30.200.20">
    <property type="entry name" value="Phosphorylase Kinase, domain 1"/>
    <property type="match status" value="1"/>
</dbReference>
<dbReference type="InterPro" id="IPR011009">
    <property type="entry name" value="Kinase-like_dom_sf"/>
</dbReference>
<feature type="binding site" evidence="6">
    <location>
        <position position="563"/>
    </location>
    <ligand>
        <name>ATP</name>
        <dbReference type="ChEBI" id="CHEBI:30616"/>
    </ligand>
</feature>
<comment type="caution">
    <text evidence="9">The sequence shown here is derived from an EMBL/GenBank/DDBJ whole genome shotgun (WGS) entry which is preliminary data.</text>
</comment>
<keyword evidence="10" id="KW-1185">Reference proteome</keyword>
<dbReference type="GO" id="GO:0005524">
    <property type="term" value="F:ATP binding"/>
    <property type="evidence" value="ECO:0007669"/>
    <property type="project" value="UniProtKB-UniRule"/>
</dbReference>
<dbReference type="GO" id="GO:0007094">
    <property type="term" value="P:mitotic spindle assembly checkpoint signaling"/>
    <property type="evidence" value="ECO:0007669"/>
    <property type="project" value="TreeGrafter"/>
</dbReference>
<dbReference type="SMART" id="SM00220">
    <property type="entry name" value="S_TKc"/>
    <property type="match status" value="1"/>
</dbReference>
<dbReference type="PROSITE" id="PS50011">
    <property type="entry name" value="PROTEIN_KINASE_DOM"/>
    <property type="match status" value="1"/>
</dbReference>
<organism evidence="9 10">
    <name type="scientific">Arxiozyma heterogenica</name>
    <dbReference type="NCBI Taxonomy" id="278026"/>
    <lineage>
        <taxon>Eukaryota</taxon>
        <taxon>Fungi</taxon>
        <taxon>Dikarya</taxon>
        <taxon>Ascomycota</taxon>
        <taxon>Saccharomycotina</taxon>
        <taxon>Saccharomycetes</taxon>
        <taxon>Saccharomycetales</taxon>
        <taxon>Saccharomycetaceae</taxon>
        <taxon>Arxiozyma</taxon>
    </lineage>
</organism>
<evidence type="ECO:0000256" key="1">
    <source>
        <dbReference type="ARBA" id="ARBA00022527"/>
    </source>
</evidence>
<evidence type="ECO:0000256" key="2">
    <source>
        <dbReference type="ARBA" id="ARBA00022679"/>
    </source>
</evidence>
<dbReference type="SUPFAM" id="SSF56112">
    <property type="entry name" value="Protein kinase-like (PK-like)"/>
    <property type="match status" value="1"/>
</dbReference>
<evidence type="ECO:0000256" key="7">
    <source>
        <dbReference type="SAM" id="MobiDB-lite"/>
    </source>
</evidence>
<sequence length="858" mass="97871">MTKQNMGIAKTTNDSVYNNNSSNNVNDSDEDENIIGPPKLSNFGSALLIDQNHSSTFTKFQDCRNNKHSQLLNNEYRVQHTMPELDELINQETPSPSSSSSIFANTINQTSIRPTSVTTIHNTSNNNGNSNNHITNNINNSYSKIFYDTEMIQKLKQTMTKDELLLSEKILERRNNRRLSRTSSNHSTLNFNTSHTKELELSGNISSNISNNNNNLIVATNSNDNFQRLKALQQSLKEEVTSKYMERRSKRFLNVKRMSRLGPAKRASELVGIENEYMLMDSDSKAKEVITSISDYTTKGDNNNNNDNNNNVDIDGKLDSKHVIDDSKFTNDYSNIDFGDLNPLQYLKKHNIPTTELPQIAKIYFQTQKRGNRATAIRKRSLTPVTSQKLLEEGNGKNILRSRMDISNSNDKENDIKNNNKLQIEKQGINIQHRNYDTDKLSKKREALSSININKKEPDFKRMKSDPDELKSMVDEEKNVKNPVHKPMKKVEIQEPTASKRYHLQNSLRDDNINSGNYVGHNGRNPIILVNDTEYEKVELLGRGGSSKVYKVKGPSNKIYALKRVAFDEFDESSINGFKGEISLLEKLRNKDRVVQLFDYEMNSGVLYLIMECGDYDLSYVLNQKLKSPLDIEFIRYYAREMVKCVKVVHDADIVHSDLKPANFVFVKGILKIIDFGIANAVPDHTVNIYRETQIGTPNYMAPEALVAMNYTNDSSGQTGNRWKVGKPSDVWSIGCIIYQMVYGKPPYAGFQGQNRLLAIMNPEVKIMYPDKTSKDKVIPRSVIEVIKDSLHRDPNKRLTIDEMLQTGFFNPIMVSESFIRNLIKNAVYFGCEQNEVSDIQIDDLASDVINRLSEFRI</sequence>
<dbReference type="PROSITE" id="PS00108">
    <property type="entry name" value="PROTEIN_KINASE_ST"/>
    <property type="match status" value="1"/>
</dbReference>
<dbReference type="InterPro" id="IPR027084">
    <property type="entry name" value="Mps1_cat"/>
</dbReference>
<keyword evidence="1" id="KW-0723">Serine/threonine-protein kinase</keyword>
<name>A0AAN7ZSU7_9SACH</name>
<keyword evidence="2" id="KW-0808">Transferase</keyword>
<evidence type="ECO:0000313" key="9">
    <source>
        <dbReference type="EMBL" id="KAK5780884.1"/>
    </source>
</evidence>